<reference evidence="3 5" key="1">
    <citation type="journal article" date="2012" name="Nat. Biotechnol.">
        <title>Reference genome sequence of the model plant Setaria.</title>
        <authorList>
            <person name="Bennetzen J.L."/>
            <person name="Schmutz J."/>
            <person name="Wang H."/>
            <person name="Percifield R."/>
            <person name="Hawkins J."/>
            <person name="Pontaroli A.C."/>
            <person name="Estep M."/>
            <person name="Feng L."/>
            <person name="Vaughn J.N."/>
            <person name="Grimwood J."/>
            <person name="Jenkins J."/>
            <person name="Barry K."/>
            <person name="Lindquist E."/>
            <person name="Hellsten U."/>
            <person name="Deshpande S."/>
            <person name="Wang X."/>
            <person name="Wu X."/>
            <person name="Mitros T."/>
            <person name="Triplett J."/>
            <person name="Yang X."/>
            <person name="Ye C.Y."/>
            <person name="Mauro-Herrera M."/>
            <person name="Wang L."/>
            <person name="Li P."/>
            <person name="Sharma M."/>
            <person name="Sharma R."/>
            <person name="Ronald P.C."/>
            <person name="Panaud O."/>
            <person name="Kellogg E.A."/>
            <person name="Brutnell T.P."/>
            <person name="Doust A.N."/>
            <person name="Tuskan G.A."/>
            <person name="Rokhsar D."/>
            <person name="Devos K.M."/>
        </authorList>
    </citation>
    <scope>NUCLEOTIDE SEQUENCE [LARGE SCALE GENOMIC DNA]</scope>
    <source>
        <strain evidence="5">cv. Yugu1</strain>
        <strain evidence="3">Yugu1</strain>
    </source>
</reference>
<dbReference type="eggNOG" id="ENOG502QQNA">
    <property type="taxonomic scope" value="Eukaryota"/>
</dbReference>
<proteinExistence type="predicted"/>
<accession>K3ZRG5</accession>
<dbReference type="Gramene" id="KQL23566">
    <property type="protein sequence ID" value="KQL23566"/>
    <property type="gene ID" value="SETIT_029195mg"/>
</dbReference>
<dbReference type="RefSeq" id="XP_004956170.1">
    <property type="nucleotide sequence ID" value="XM_004956113.3"/>
</dbReference>
<dbReference type="SUPFAM" id="SSF57997">
    <property type="entry name" value="Tropomyosin"/>
    <property type="match status" value="1"/>
</dbReference>
<dbReference type="OrthoDB" id="1682775at2759"/>
<feature type="compositionally biased region" description="Acidic residues" evidence="2">
    <location>
        <begin position="1"/>
        <end position="17"/>
    </location>
</feature>
<dbReference type="PANTHER" id="PTHR34937">
    <property type="entry name" value="OS08G0559800 PROTEIN"/>
    <property type="match status" value="1"/>
</dbReference>
<evidence type="ECO:0000313" key="3">
    <source>
        <dbReference type="EMBL" id="RCV10708.1"/>
    </source>
</evidence>
<feature type="compositionally biased region" description="Low complexity" evidence="2">
    <location>
        <begin position="23"/>
        <end position="45"/>
    </location>
</feature>
<reference evidence="3" key="2">
    <citation type="submission" date="2015-07" db="EMBL/GenBank/DDBJ databases">
        <authorList>
            <person name="Noorani M."/>
        </authorList>
    </citation>
    <scope>NUCLEOTIDE SEQUENCE</scope>
    <source>
        <strain evidence="3">Yugu1</strain>
    </source>
</reference>
<feature type="coiled-coil region" evidence="1">
    <location>
        <begin position="183"/>
        <end position="210"/>
    </location>
</feature>
<evidence type="ECO:0000256" key="1">
    <source>
        <dbReference type="SAM" id="Coils"/>
    </source>
</evidence>
<dbReference type="STRING" id="4555.K3ZRG5"/>
<feature type="coiled-coil region" evidence="1">
    <location>
        <begin position="236"/>
        <end position="263"/>
    </location>
</feature>
<keyword evidence="5" id="KW-1185">Reference proteome</keyword>
<evidence type="ECO:0000313" key="4">
    <source>
        <dbReference type="EnsemblPlants" id="KQL23566"/>
    </source>
</evidence>
<reference evidence="4" key="3">
    <citation type="submission" date="2018-08" db="UniProtKB">
        <authorList>
            <consortium name="EnsemblPlants"/>
        </authorList>
    </citation>
    <scope>IDENTIFICATION</scope>
    <source>
        <strain evidence="4">Yugu1</strain>
    </source>
</reference>
<keyword evidence="1" id="KW-0175">Coiled coil</keyword>
<evidence type="ECO:0000313" key="5">
    <source>
        <dbReference type="Proteomes" id="UP000004995"/>
    </source>
</evidence>
<dbReference type="EMBL" id="CM003529">
    <property type="protein sequence ID" value="RCV10708.1"/>
    <property type="molecule type" value="Genomic_DNA"/>
</dbReference>
<evidence type="ECO:0000256" key="2">
    <source>
        <dbReference type="SAM" id="MobiDB-lite"/>
    </source>
</evidence>
<dbReference type="KEGG" id="sita:101779130"/>
<dbReference type="GeneID" id="101779130"/>
<dbReference type="AlphaFoldDB" id="K3ZRG5"/>
<dbReference type="EnsemblPlants" id="KQL23566">
    <property type="protein sequence ID" value="KQL23566"/>
    <property type="gene ID" value="SETIT_029195mg"/>
</dbReference>
<name>K3ZRG5_SETIT</name>
<feature type="coiled-coil region" evidence="1">
    <location>
        <begin position="424"/>
        <end position="595"/>
    </location>
</feature>
<dbReference type="HOGENOM" id="CLU_032437_1_0_1"/>
<dbReference type="InterPro" id="IPR040300">
    <property type="entry name" value="At3g49055-like"/>
</dbReference>
<dbReference type="FunCoup" id="K3ZRG5">
    <property type="interactions" value="439"/>
</dbReference>
<feature type="region of interest" description="Disordered" evidence="2">
    <location>
        <begin position="1"/>
        <end position="45"/>
    </location>
</feature>
<sequence>MADDDDAAVLSDVDEDPLPPPSSASASAHKTLPQAQPQPDAQAQQRLLDLAAELEEERRLRRAAEGSLAEAENRFARLKAFAQDVLRKRDDLTTEAAASARSLAALQAESTASARSLAALQAESAASARSLAALQAEASTASSMLSSGFERISAKASPSSAPAPLPTSQKYSSGLPALAYGVLKRANDIVDDLLAQIDAANRDRDRAREQMEHRNYQIAIEVSELEASVASRSADCESLSKSLSQREAEISELRDKIASLEVKLDAQRPVLAEQIGCASKLYDEMREVVKLVDADAASTLSDSVFVWKETDVEESLKVSLEGTKLAYELAAMALEKVGACIDDKESKLRGLEDRVDELIKEKEHIGVLLRSALQATTSEVLKVAEDGLREAGIEIGLDERKEHRPGSVEKDEVYTLAGALENTMKESQVKIIELQHLIEALRAESGLLRTRLEGQEKEIVQLRKQIKHLEEKERVANESVEGLMMDVTAAEEEIKRWKMAAEEEAEAGRSIEQEFQIQISSLRKELDEAKQAMVELENKLKFKEETAAAAMAARDAAEKSLKLADLRSSRLRERLEELNRQLEESDNRTDSVNRNGHRYMCWPWQWLGLNYVRLPPAETEQTSNEMELSEPLII</sequence>
<organism evidence="4 5">
    <name type="scientific">Setaria italica</name>
    <name type="common">Foxtail millet</name>
    <name type="synonym">Panicum italicum</name>
    <dbReference type="NCBI Taxonomy" id="4555"/>
    <lineage>
        <taxon>Eukaryota</taxon>
        <taxon>Viridiplantae</taxon>
        <taxon>Streptophyta</taxon>
        <taxon>Embryophyta</taxon>
        <taxon>Tracheophyta</taxon>
        <taxon>Spermatophyta</taxon>
        <taxon>Magnoliopsida</taxon>
        <taxon>Liliopsida</taxon>
        <taxon>Poales</taxon>
        <taxon>Poaceae</taxon>
        <taxon>PACMAD clade</taxon>
        <taxon>Panicoideae</taxon>
        <taxon>Panicodae</taxon>
        <taxon>Paniceae</taxon>
        <taxon>Cenchrinae</taxon>
        <taxon>Setaria</taxon>
    </lineage>
</organism>
<dbReference type="PANTHER" id="PTHR34937:SF1">
    <property type="entry name" value="PARAMYOSIN"/>
    <property type="match status" value="1"/>
</dbReference>
<gene>
    <name evidence="4" type="primary">LOC101779130</name>
    <name evidence="3" type="ORF">SETIT_2G130700v2</name>
</gene>
<protein>
    <submittedName>
        <fullName evidence="3 4">Uncharacterized protein</fullName>
    </submittedName>
</protein>
<dbReference type="Proteomes" id="UP000004995">
    <property type="component" value="Unassembled WGS sequence"/>
</dbReference>
<dbReference type="OMA" id="YISKTHE"/>
<dbReference type="EMBL" id="AGNK02000886">
    <property type="status" value="NOT_ANNOTATED_CDS"/>
    <property type="molecule type" value="Genomic_DNA"/>
</dbReference>